<dbReference type="Proteomes" id="UP000010820">
    <property type="component" value="Chromosome"/>
</dbReference>
<feature type="transmembrane region" description="Helical" evidence="1">
    <location>
        <begin position="247"/>
        <end position="267"/>
    </location>
</feature>
<dbReference type="KEGG" id="psh:Psest_3066"/>
<feature type="transmembrane region" description="Helical" evidence="1">
    <location>
        <begin position="208"/>
        <end position="227"/>
    </location>
</feature>
<dbReference type="AlphaFoldDB" id="L0GP53"/>
<evidence type="ECO:0000313" key="3">
    <source>
        <dbReference type="Proteomes" id="UP000010820"/>
    </source>
</evidence>
<keyword evidence="1" id="KW-1133">Transmembrane helix</keyword>
<reference evidence="2 3" key="1">
    <citation type="submission" date="2011-10" db="EMBL/GenBank/DDBJ databases">
        <title>Complete sequence of chromosome of Pseudomonas stutzeri RCH2.</title>
        <authorList>
            <consortium name="US DOE Joint Genome Institute"/>
            <person name="Lucas S."/>
            <person name="Han J."/>
            <person name="Lapidus A."/>
            <person name="Cheng J.-F."/>
            <person name="Goodwin L."/>
            <person name="Pitluck S."/>
            <person name="Peters L."/>
            <person name="Ovchinnikova G."/>
            <person name="Zeytun A."/>
            <person name="Lu M."/>
            <person name="Detter J.C."/>
            <person name="Han C."/>
            <person name="Tapia R."/>
            <person name="Land M."/>
            <person name="Hauser L."/>
            <person name="Kyrpides N."/>
            <person name="Ivanova N."/>
            <person name="Pagani I."/>
            <person name="Chakraborty R."/>
            <person name="Arkin A."/>
            <person name="Dehal P."/>
            <person name="Wall J."/>
            <person name="Hazen T."/>
            <person name="Woyke T."/>
        </authorList>
    </citation>
    <scope>NUCLEOTIDE SEQUENCE [LARGE SCALE GENOMIC DNA]</scope>
    <source>
        <strain evidence="2 3">RCH2</strain>
    </source>
</reference>
<keyword evidence="1" id="KW-0472">Membrane</keyword>
<name>L0GP53_STUST</name>
<dbReference type="HOGENOM" id="CLU_063186_0_0_6"/>
<dbReference type="RefSeq" id="WP_015277803.1">
    <property type="nucleotide sequence ID" value="NC_019936.1"/>
</dbReference>
<evidence type="ECO:0000256" key="1">
    <source>
        <dbReference type="SAM" id="Phobius"/>
    </source>
</evidence>
<organism evidence="2 3">
    <name type="scientific">Stutzerimonas stutzeri RCH2</name>
    <dbReference type="NCBI Taxonomy" id="644801"/>
    <lineage>
        <taxon>Bacteria</taxon>
        <taxon>Pseudomonadati</taxon>
        <taxon>Pseudomonadota</taxon>
        <taxon>Gammaproteobacteria</taxon>
        <taxon>Pseudomonadales</taxon>
        <taxon>Pseudomonadaceae</taxon>
        <taxon>Stutzerimonas</taxon>
    </lineage>
</organism>
<evidence type="ECO:0000313" key="2">
    <source>
        <dbReference type="EMBL" id="AGA87562.1"/>
    </source>
</evidence>
<dbReference type="eggNOG" id="ENOG5032Z4W">
    <property type="taxonomic scope" value="Bacteria"/>
</dbReference>
<dbReference type="EMBL" id="CP003071">
    <property type="protein sequence ID" value="AGA87562.1"/>
    <property type="molecule type" value="Genomic_DNA"/>
</dbReference>
<dbReference type="STRING" id="644801.Psest_3066"/>
<accession>L0GP53</accession>
<keyword evidence="1" id="KW-0812">Transmembrane</keyword>
<protein>
    <submittedName>
        <fullName evidence="2">Uncharacterized protein</fullName>
    </submittedName>
</protein>
<gene>
    <name evidence="2" type="ORF">Psest_3066</name>
</gene>
<proteinExistence type="predicted"/>
<sequence length="346" mass="39743">MGIFAENLNDIESYCAKLEMLLSKQELIDQRVSLCVPMLKKISDEPDAYDKSARLNAQWIGGELLSIIANRRTDDSSLQELTRYLARIARETTLRTPYIPKTPEKELLDFFDYSKNHETTEDKETSDLIWASIPKYIVREHLDEVSKKEDDVTNQVKSWEDQLKTYKVTIDSYISELKEQQGKFNFVRLSKAFHEMHKNKQKELKSNFIALISLGALVLSPLIFQFAVKTLTNTDTTLNTLSTTEAWKLISLVGLEVALLYFFRIALKSYYSTKAQLLQIELRLSLCAFIESYADFAKSRKTKDADPLLKFESIIFSGITPDDNNVPSTFDGIDQIFRLAKELKGK</sequence>